<comment type="caution">
    <text evidence="1">The sequence shown here is derived from an EMBL/GenBank/DDBJ whole genome shotgun (WGS) entry which is preliminary data.</text>
</comment>
<dbReference type="RefSeq" id="WP_170122356.1">
    <property type="nucleotide sequence ID" value="NZ_QKZI01000003.1"/>
</dbReference>
<dbReference type="AlphaFoldDB" id="A0A2W7MEV7"/>
<evidence type="ECO:0000313" key="1">
    <source>
        <dbReference type="EMBL" id="PZX04835.1"/>
    </source>
</evidence>
<accession>A0A2W7MEV7</accession>
<keyword evidence="2" id="KW-1185">Reference proteome</keyword>
<name>A0A2W7MEV7_9BACI</name>
<dbReference type="EMBL" id="QKZI01000003">
    <property type="protein sequence ID" value="PZX04835.1"/>
    <property type="molecule type" value="Genomic_DNA"/>
</dbReference>
<dbReference type="Proteomes" id="UP000248646">
    <property type="component" value="Unassembled WGS sequence"/>
</dbReference>
<sequence>MIRKKTMDLQQKVEVEVLRIEEYMKVQVTNALQLIEESHERIADYRKQIKELKS</sequence>
<reference evidence="1 2" key="1">
    <citation type="submission" date="2018-06" db="EMBL/GenBank/DDBJ databases">
        <title>Genomic Encyclopedia of Type Strains, Phase IV (KMG-IV): sequencing the most valuable type-strain genomes for metagenomic binning, comparative biology and taxonomic classification.</title>
        <authorList>
            <person name="Goeker M."/>
        </authorList>
    </citation>
    <scope>NUCLEOTIDE SEQUENCE [LARGE SCALE GENOMIC DNA]</scope>
    <source>
        <strain evidence="1 2">DSM 5</strain>
    </source>
</reference>
<proteinExistence type="predicted"/>
<evidence type="ECO:0000313" key="2">
    <source>
        <dbReference type="Proteomes" id="UP000248646"/>
    </source>
</evidence>
<organism evidence="1 2">
    <name type="scientific">Psychrobacillus insolitus</name>
    <dbReference type="NCBI Taxonomy" id="1461"/>
    <lineage>
        <taxon>Bacteria</taxon>
        <taxon>Bacillati</taxon>
        <taxon>Bacillota</taxon>
        <taxon>Bacilli</taxon>
        <taxon>Bacillales</taxon>
        <taxon>Bacillaceae</taxon>
        <taxon>Psychrobacillus</taxon>
    </lineage>
</organism>
<protein>
    <submittedName>
        <fullName evidence="1">Uncharacterized protein</fullName>
    </submittedName>
</protein>
<gene>
    <name evidence="1" type="ORF">C7437_10384</name>
</gene>